<comment type="function">
    <text evidence="13">Required for the formation of a threonylcarbamoyl group on adenosine at position 37 (t(6)A37) in tRNAs that read codons beginning with adenine.</text>
</comment>
<dbReference type="InterPro" id="IPR017945">
    <property type="entry name" value="DHBP_synth_RibB-like_a/b_dom"/>
</dbReference>
<keyword evidence="5 13" id="KW-0963">Cytoplasm</keyword>
<dbReference type="InterPro" id="IPR005145">
    <property type="entry name" value="Sua5_C"/>
</dbReference>
<evidence type="ECO:0000256" key="4">
    <source>
        <dbReference type="ARBA" id="ARBA00015492"/>
    </source>
</evidence>
<dbReference type="GO" id="GO:0006450">
    <property type="term" value="P:regulation of translational fidelity"/>
    <property type="evidence" value="ECO:0007669"/>
    <property type="project" value="TreeGrafter"/>
</dbReference>
<feature type="domain" description="YrdC-like" evidence="15">
    <location>
        <begin position="9"/>
        <end position="195"/>
    </location>
</feature>
<sequence>MTEILETTKKNLLKAAEAIRQNGLVAFPTETVYGLGGCAFSEKAIVKIFEVKKRPRFDPLIVHIAEKDDYKLLCSTIPSTAEKLIEAFCPGPLTLVLPKREKVPDIVTSGLDTVAVRMPSHPIALQLIQYSKCPIAAPSANRFGHVSPTRAEDVLSDLGDSVDFILDGGPTLVGVESTVVFVTEEEIILLRPGGIPIEDIEKVIGKVNIKKKMLRLLSPGLTKKHYSPKTPLYIYEGNLEELVKINRDDYALLTPAPLLVNDITIYPLSQAGDVKEIAANLFHQLRKLERMDYRAIIAIPVKQSGLGHAVMDRLIRASTGTVKIENQKFVFIDR</sequence>
<dbReference type="PIRSF" id="PIRSF004930">
    <property type="entry name" value="Tln_factor_SUA5"/>
    <property type="match status" value="1"/>
</dbReference>
<feature type="binding site" evidence="14">
    <location>
        <position position="117"/>
    </location>
    <ligand>
        <name>L-threonine</name>
        <dbReference type="ChEBI" id="CHEBI:57926"/>
    </ligand>
</feature>
<dbReference type="PROSITE" id="PS51163">
    <property type="entry name" value="YRDC"/>
    <property type="match status" value="1"/>
</dbReference>
<dbReference type="GO" id="GO:0000049">
    <property type="term" value="F:tRNA binding"/>
    <property type="evidence" value="ECO:0007669"/>
    <property type="project" value="TreeGrafter"/>
</dbReference>
<keyword evidence="9 13" id="KW-0547">Nucleotide-binding</keyword>
<dbReference type="NCBIfam" id="TIGR00057">
    <property type="entry name" value="L-threonylcarbamoyladenylate synthase"/>
    <property type="match status" value="1"/>
</dbReference>
<feature type="binding site" evidence="14">
    <location>
        <position position="113"/>
    </location>
    <ligand>
        <name>ATP</name>
        <dbReference type="ChEBI" id="CHEBI:30616"/>
    </ligand>
</feature>
<protein>
    <recommendedName>
        <fullName evidence="4 13">Threonylcarbamoyl-AMP synthase</fullName>
        <shortName evidence="13">TC-AMP synthase</shortName>
        <ecNumber evidence="3 13">2.7.7.87</ecNumber>
    </recommendedName>
    <alternativeName>
        <fullName evidence="11 13">L-threonylcarbamoyladenylate synthase</fullName>
    </alternativeName>
</protein>
<evidence type="ECO:0000256" key="9">
    <source>
        <dbReference type="ARBA" id="ARBA00022741"/>
    </source>
</evidence>
<dbReference type="GO" id="GO:0005737">
    <property type="term" value="C:cytoplasm"/>
    <property type="evidence" value="ECO:0007669"/>
    <property type="project" value="UniProtKB-SubCell"/>
</dbReference>
<dbReference type="PANTHER" id="PTHR17490">
    <property type="entry name" value="SUA5"/>
    <property type="match status" value="1"/>
</dbReference>
<evidence type="ECO:0000256" key="5">
    <source>
        <dbReference type="ARBA" id="ARBA00022490"/>
    </source>
</evidence>
<name>A0A1V5SJY4_9BACT</name>
<evidence type="ECO:0000256" key="6">
    <source>
        <dbReference type="ARBA" id="ARBA00022679"/>
    </source>
</evidence>
<evidence type="ECO:0000256" key="13">
    <source>
        <dbReference type="PIRNR" id="PIRNR004930"/>
    </source>
</evidence>
<reference evidence="16" key="1">
    <citation type="submission" date="2017-02" db="EMBL/GenBank/DDBJ databases">
        <title>Delving into the versatile metabolic prowess of the omnipresent phylum Bacteroidetes.</title>
        <authorList>
            <person name="Nobu M.K."/>
            <person name="Mei R."/>
            <person name="Narihiro T."/>
            <person name="Kuroda K."/>
            <person name="Liu W.-T."/>
        </authorList>
    </citation>
    <scope>NUCLEOTIDE SEQUENCE</scope>
    <source>
        <strain evidence="16">ADurb.Bin276</strain>
    </source>
</reference>
<proteinExistence type="inferred from homology"/>
<dbReference type="Gene3D" id="3.40.50.11030">
    <property type="entry name" value="Threonylcarbamoyl-AMP synthase, C-terminal domain"/>
    <property type="match status" value="1"/>
</dbReference>
<feature type="binding site" evidence="14">
    <location>
        <position position="63"/>
    </location>
    <ligand>
        <name>ATP</name>
        <dbReference type="ChEBI" id="CHEBI:30616"/>
    </ligand>
</feature>
<keyword evidence="8 13" id="KW-0548">Nucleotidyltransferase</keyword>
<evidence type="ECO:0000256" key="10">
    <source>
        <dbReference type="ARBA" id="ARBA00022840"/>
    </source>
</evidence>
<dbReference type="EMBL" id="MWBQ01000196">
    <property type="protein sequence ID" value="OQA54797.1"/>
    <property type="molecule type" value="Genomic_DNA"/>
</dbReference>
<feature type="binding site" evidence="14">
    <location>
        <position position="139"/>
    </location>
    <ligand>
        <name>ATP</name>
        <dbReference type="ChEBI" id="CHEBI:30616"/>
    </ligand>
</feature>
<evidence type="ECO:0000256" key="11">
    <source>
        <dbReference type="ARBA" id="ARBA00029774"/>
    </source>
</evidence>
<evidence type="ECO:0000256" key="1">
    <source>
        <dbReference type="ARBA" id="ARBA00004496"/>
    </source>
</evidence>
<dbReference type="Pfam" id="PF01300">
    <property type="entry name" value="Sua5_yciO_yrdC"/>
    <property type="match status" value="1"/>
</dbReference>
<feature type="binding site" evidence="14">
    <location>
        <position position="177"/>
    </location>
    <ligand>
        <name>L-threonine</name>
        <dbReference type="ChEBI" id="CHEBI:57926"/>
    </ligand>
</feature>
<keyword evidence="10 13" id="KW-0067">ATP-binding</keyword>
<dbReference type="AlphaFoldDB" id="A0A1V5SJY4"/>
<dbReference type="InterPro" id="IPR050156">
    <property type="entry name" value="TC-AMP_synthase_SUA5"/>
</dbReference>
<feature type="binding site" evidence="14">
    <location>
        <position position="226"/>
    </location>
    <ligand>
        <name>ATP</name>
        <dbReference type="ChEBI" id="CHEBI:30616"/>
    </ligand>
</feature>
<dbReference type="InterPro" id="IPR006070">
    <property type="entry name" value="Sua5-like_dom"/>
</dbReference>
<comment type="caution">
    <text evidence="16">The sequence shown here is derived from an EMBL/GenBank/DDBJ whole genome shotgun (WGS) entry which is preliminary data.</text>
</comment>
<keyword evidence="6 13" id="KW-0808">Transferase</keyword>
<feature type="binding site" evidence="14">
    <location>
        <position position="147"/>
    </location>
    <ligand>
        <name>ATP</name>
        <dbReference type="ChEBI" id="CHEBI:30616"/>
    </ligand>
</feature>
<evidence type="ECO:0000313" key="16">
    <source>
        <dbReference type="EMBL" id="OQA54797.1"/>
    </source>
</evidence>
<dbReference type="GO" id="GO:0061710">
    <property type="term" value="F:L-threonylcarbamoyladenylate synthase"/>
    <property type="evidence" value="ECO:0007669"/>
    <property type="project" value="UniProtKB-EC"/>
</dbReference>
<dbReference type="FunFam" id="3.90.870.10:FF:000009">
    <property type="entry name" value="Threonylcarbamoyl-AMP synthase, putative"/>
    <property type="match status" value="1"/>
</dbReference>
<dbReference type="Gene3D" id="3.90.870.10">
    <property type="entry name" value="DHBP synthase"/>
    <property type="match status" value="1"/>
</dbReference>
<evidence type="ECO:0000256" key="3">
    <source>
        <dbReference type="ARBA" id="ARBA00012584"/>
    </source>
</evidence>
<accession>A0A1V5SJY4</accession>
<feature type="binding site" evidence="14">
    <location>
        <position position="54"/>
    </location>
    <ligand>
        <name>ATP</name>
        <dbReference type="ChEBI" id="CHEBI:30616"/>
    </ligand>
</feature>
<evidence type="ECO:0000256" key="8">
    <source>
        <dbReference type="ARBA" id="ARBA00022695"/>
    </source>
</evidence>
<feature type="binding site" evidence="14">
    <location>
        <position position="191"/>
    </location>
    <ligand>
        <name>ATP</name>
        <dbReference type="ChEBI" id="CHEBI:30616"/>
    </ligand>
</feature>
<dbReference type="PANTHER" id="PTHR17490:SF16">
    <property type="entry name" value="THREONYLCARBAMOYL-AMP SYNTHASE"/>
    <property type="match status" value="1"/>
</dbReference>
<feature type="binding site" evidence="14">
    <location>
        <position position="31"/>
    </location>
    <ligand>
        <name>L-threonine</name>
        <dbReference type="ChEBI" id="CHEBI:57926"/>
    </ligand>
</feature>
<evidence type="ECO:0000256" key="7">
    <source>
        <dbReference type="ARBA" id="ARBA00022694"/>
    </source>
</evidence>
<evidence type="ECO:0000256" key="2">
    <source>
        <dbReference type="ARBA" id="ARBA00007663"/>
    </source>
</evidence>
<organism evidence="16">
    <name type="scientific">Candidatus Atribacter allofermentans</name>
    <dbReference type="NCBI Taxonomy" id="1852833"/>
    <lineage>
        <taxon>Bacteria</taxon>
        <taxon>Pseudomonadati</taxon>
        <taxon>Atribacterota</taxon>
        <taxon>Atribacteria</taxon>
        <taxon>Atribacterales</taxon>
        <taxon>Atribacteraceae</taxon>
        <taxon>Atribacter</taxon>
    </lineage>
</organism>
<evidence type="ECO:0000256" key="12">
    <source>
        <dbReference type="ARBA" id="ARBA00048366"/>
    </source>
</evidence>
<keyword evidence="7 13" id="KW-0819">tRNA processing</keyword>
<comment type="similarity">
    <text evidence="2 13">Belongs to the SUA5 family.</text>
</comment>
<dbReference type="Pfam" id="PF03481">
    <property type="entry name" value="Sua5_C"/>
    <property type="match status" value="1"/>
</dbReference>
<dbReference type="SUPFAM" id="SSF55821">
    <property type="entry name" value="YrdC/RibB"/>
    <property type="match status" value="1"/>
</dbReference>
<dbReference type="GO" id="GO:0008033">
    <property type="term" value="P:tRNA processing"/>
    <property type="evidence" value="ECO:0007669"/>
    <property type="project" value="UniProtKB-KW"/>
</dbReference>
<gene>
    <name evidence="16" type="primary">ywlC</name>
    <name evidence="16" type="ORF">BWY41_01899</name>
</gene>
<dbReference type="EC" id="2.7.7.87" evidence="3 13"/>
<comment type="catalytic activity">
    <reaction evidence="12 13">
        <text>L-threonine + hydrogencarbonate + ATP = L-threonylcarbamoyladenylate + diphosphate + H2O</text>
        <dbReference type="Rhea" id="RHEA:36407"/>
        <dbReference type="ChEBI" id="CHEBI:15377"/>
        <dbReference type="ChEBI" id="CHEBI:17544"/>
        <dbReference type="ChEBI" id="CHEBI:30616"/>
        <dbReference type="ChEBI" id="CHEBI:33019"/>
        <dbReference type="ChEBI" id="CHEBI:57926"/>
        <dbReference type="ChEBI" id="CHEBI:73682"/>
        <dbReference type="EC" id="2.7.7.87"/>
    </reaction>
</comment>
<evidence type="ECO:0000256" key="14">
    <source>
        <dbReference type="PIRSR" id="PIRSR004930-1"/>
    </source>
</evidence>
<dbReference type="InterPro" id="IPR038385">
    <property type="entry name" value="Sua5/YwlC_C"/>
</dbReference>
<dbReference type="GO" id="GO:0003725">
    <property type="term" value="F:double-stranded RNA binding"/>
    <property type="evidence" value="ECO:0007669"/>
    <property type="project" value="UniProtKB-UniRule"/>
</dbReference>
<evidence type="ECO:0000259" key="15">
    <source>
        <dbReference type="PROSITE" id="PS51163"/>
    </source>
</evidence>
<feature type="binding site" evidence="14">
    <location>
        <position position="137"/>
    </location>
    <ligand>
        <name>L-threonine</name>
        <dbReference type="ChEBI" id="CHEBI:57926"/>
    </ligand>
</feature>
<comment type="subcellular location">
    <subcellularLocation>
        <location evidence="1 13">Cytoplasm</location>
    </subcellularLocation>
</comment>
<dbReference type="GO" id="GO:0005524">
    <property type="term" value="F:ATP binding"/>
    <property type="evidence" value="ECO:0007669"/>
    <property type="project" value="UniProtKB-UniRule"/>
</dbReference>
<dbReference type="InterPro" id="IPR010923">
    <property type="entry name" value="T(6)A37_SUA5"/>
</dbReference>
<dbReference type="Proteomes" id="UP000485569">
    <property type="component" value="Unassembled WGS sequence"/>
</dbReference>